<organism evidence="6 7">
    <name type="scientific">Entomospira culicis</name>
    <dbReference type="NCBI Taxonomy" id="2719989"/>
    <lineage>
        <taxon>Bacteria</taxon>
        <taxon>Pseudomonadati</taxon>
        <taxon>Spirochaetota</taxon>
        <taxon>Spirochaetia</taxon>
        <taxon>Spirochaetales</taxon>
        <taxon>Spirochaetaceae</taxon>
        <taxon>Entomospira</taxon>
    </lineage>
</organism>
<dbReference type="InterPro" id="IPR027417">
    <property type="entry name" value="P-loop_NTPase"/>
</dbReference>
<evidence type="ECO:0000256" key="3">
    <source>
        <dbReference type="ARBA" id="ARBA00022741"/>
    </source>
</evidence>
<reference evidence="6" key="1">
    <citation type="submission" date="2020-03" db="EMBL/GenBank/DDBJ databases">
        <title>Spirochaetal bacteria isolated from arthropods constitute a novel genus Entomospira genus novum within the order Spirochaetales.</title>
        <authorList>
            <person name="Grana-Miraglia L."/>
            <person name="Sikutova S."/>
            <person name="Fingerle V."/>
            <person name="Sing A."/>
            <person name="Castillo-Ramirez S."/>
            <person name="Margos G."/>
            <person name="Rudolf I."/>
        </authorList>
    </citation>
    <scope>NUCLEOTIDE SEQUENCE</scope>
    <source>
        <strain evidence="6">BR149</strain>
    </source>
</reference>
<sequence length="233" mass="26135">MSDPNTCPNAIIELKNVGLAYSASIQALHDINLCLHQGDYLCLLGNNGAGKSSLVKIIVGLLCPTQGSVHYYIDRYAISYLPQESYHLPSMPASVWEVVLSGSQHKQHAFFYSKEIKEYARKLLIDLDLLHLQHRSMSQLSGGQKRRILLARSLISKPKLLILDEPNAGLDQQATADLYQLLANLNEQGLSILMVSHDQDAVKKYAKNVVMIDKTIQFWGSKHFWHLNQGDKP</sequence>
<dbReference type="GO" id="GO:0016887">
    <property type="term" value="F:ATP hydrolysis activity"/>
    <property type="evidence" value="ECO:0007669"/>
    <property type="project" value="InterPro"/>
</dbReference>
<comment type="caution">
    <text evidence="6">The sequence shown here is derived from an EMBL/GenBank/DDBJ whole genome shotgun (WGS) entry which is preliminary data.</text>
</comment>
<keyword evidence="7" id="KW-1185">Reference proteome</keyword>
<evidence type="ECO:0000259" key="5">
    <source>
        <dbReference type="PROSITE" id="PS50893"/>
    </source>
</evidence>
<dbReference type="InterPro" id="IPR003439">
    <property type="entry name" value="ABC_transporter-like_ATP-bd"/>
</dbReference>
<comment type="similarity">
    <text evidence="1">Belongs to the ABC transporter superfamily.</text>
</comment>
<protein>
    <submittedName>
        <fullName evidence="6">Metal ABC transporter ATP-binding protein</fullName>
    </submittedName>
</protein>
<dbReference type="PANTHER" id="PTHR42734:SF17">
    <property type="entry name" value="METAL TRANSPORT SYSTEM ATP-BINDING PROTEIN TM_0124-RELATED"/>
    <property type="match status" value="1"/>
</dbReference>
<dbReference type="AlphaFoldDB" id="A0A968GGY2"/>
<evidence type="ECO:0000313" key="6">
    <source>
        <dbReference type="EMBL" id="NIZ68804.1"/>
    </source>
</evidence>
<name>A0A968GGY2_9SPIO</name>
<dbReference type="Gene3D" id="3.40.50.300">
    <property type="entry name" value="P-loop containing nucleotide triphosphate hydrolases"/>
    <property type="match status" value="1"/>
</dbReference>
<dbReference type="InterPro" id="IPR017871">
    <property type="entry name" value="ABC_transporter-like_CS"/>
</dbReference>
<evidence type="ECO:0000256" key="2">
    <source>
        <dbReference type="ARBA" id="ARBA00022448"/>
    </source>
</evidence>
<accession>A0A968GGY2</accession>
<keyword evidence="2" id="KW-0813">Transport</keyword>
<dbReference type="Pfam" id="PF00005">
    <property type="entry name" value="ABC_tran"/>
    <property type="match status" value="1"/>
</dbReference>
<proteinExistence type="inferred from homology"/>
<keyword evidence="4 6" id="KW-0067">ATP-binding</keyword>
<dbReference type="PANTHER" id="PTHR42734">
    <property type="entry name" value="METAL TRANSPORT SYSTEM ATP-BINDING PROTEIN TM_0124-RELATED"/>
    <property type="match status" value="1"/>
</dbReference>
<evidence type="ECO:0000313" key="7">
    <source>
        <dbReference type="Proteomes" id="UP000778951"/>
    </source>
</evidence>
<dbReference type="PROSITE" id="PS50893">
    <property type="entry name" value="ABC_TRANSPORTER_2"/>
    <property type="match status" value="1"/>
</dbReference>
<dbReference type="SMART" id="SM00382">
    <property type="entry name" value="AAA"/>
    <property type="match status" value="1"/>
</dbReference>
<dbReference type="EMBL" id="JAATLM010000001">
    <property type="protein sequence ID" value="NIZ68804.1"/>
    <property type="molecule type" value="Genomic_DNA"/>
</dbReference>
<dbReference type="GO" id="GO:0005524">
    <property type="term" value="F:ATP binding"/>
    <property type="evidence" value="ECO:0007669"/>
    <property type="project" value="UniProtKB-KW"/>
</dbReference>
<evidence type="ECO:0000256" key="1">
    <source>
        <dbReference type="ARBA" id="ARBA00005417"/>
    </source>
</evidence>
<evidence type="ECO:0000256" key="4">
    <source>
        <dbReference type="ARBA" id="ARBA00022840"/>
    </source>
</evidence>
<dbReference type="RefSeq" id="WP_167694921.1">
    <property type="nucleotide sequence ID" value="NZ_CP118181.1"/>
</dbReference>
<dbReference type="InterPro" id="IPR003593">
    <property type="entry name" value="AAA+_ATPase"/>
</dbReference>
<dbReference type="InterPro" id="IPR050153">
    <property type="entry name" value="Metal_Ion_Import_ABC"/>
</dbReference>
<gene>
    <name evidence="6" type="ORF">HCT48_01030</name>
</gene>
<dbReference type="SUPFAM" id="SSF52540">
    <property type="entry name" value="P-loop containing nucleoside triphosphate hydrolases"/>
    <property type="match status" value="1"/>
</dbReference>
<dbReference type="Proteomes" id="UP000778951">
    <property type="component" value="Unassembled WGS sequence"/>
</dbReference>
<keyword evidence="3" id="KW-0547">Nucleotide-binding</keyword>
<feature type="domain" description="ABC transporter" evidence="5">
    <location>
        <begin position="12"/>
        <end position="233"/>
    </location>
</feature>
<dbReference type="PROSITE" id="PS00211">
    <property type="entry name" value="ABC_TRANSPORTER_1"/>
    <property type="match status" value="1"/>
</dbReference>